<gene>
    <name evidence="3" type="ORF">K3G22_14170</name>
</gene>
<feature type="coiled-coil region" evidence="1">
    <location>
        <begin position="571"/>
        <end position="605"/>
    </location>
</feature>
<keyword evidence="4" id="KW-1185">Reference proteome</keyword>
<dbReference type="SUPFAM" id="SSF141371">
    <property type="entry name" value="PilZ domain-like"/>
    <property type="match status" value="2"/>
</dbReference>
<feature type="domain" description="PilZ" evidence="2">
    <location>
        <begin position="144"/>
        <end position="236"/>
    </location>
</feature>
<proteinExistence type="predicted"/>
<name>A0ABX8X9I2_SHEPU</name>
<sequence length="795" mass="90968">MSLDNHSALIEQLKPLLMEPNFQEIFQQLTIDETNSTRFLLKMELNRLASPCTRIIDLRDKSELPCTEAMLGQQRHFLDEPAKHSLQEAMSLYRNQYTLGVYEYVIAAHQQRRQKLRQGIQQADAAIEPEPFMVPGVVLGSYFNRTEERMNYSIRIMASQIGRGELPGITADLSVNGARIRLPANHPFDLDKPLKVKLLELSEEYYYPDLQLGVDYEIVDKQTNSEFIWLRLKRISGTEALGQMLSNLIRGYKLRYKLDVNDVLVTASGLGLERHYLPHLPHLPLYFNSQTQGLSHMLLSRDNQQIVHYFQDENDVSQLPAMLTQTRLSALLNHPEDPDHGLFFSFTYNAQGCLCFYSATLAELKAKGMMPLFLGFASTKPSWRIFKLTQDKICHAKGYRRATLPGDEAKYSPIVEQQLAQFSHLLQLVDLTNEEARADYKAWQDNSNVNALKTFAQQKLTTHPIKPISMQFSERRQEARFAFKTLVNISQDELKASGISLDISSRGMQLTLDHPTEFSSNKPLMLSFPKLQTIAGKTQLDHLPYRLVRTRKNGVTLHLTAIMGHTPHVGVEFLNKLIAHNKEKLEQLTQNDNEAKELADGLKNILLHHLCSVPYFVEKTTKSAQIACLGIGTEQDDISAIFAAGTSDILQYNLGPLLKDGFFKRDILDPIRQMKPQQDMDFIEVFIQLTRQSRGQIHLKCVLANEMINTQVKLAFIHQSKIAGRFMALRIYRGATEKPDMSYLRRELEYINIHANHKAKQLEEQLWRIIGVGELLDITQEVELRYPALHQKSVN</sequence>
<dbReference type="Pfam" id="PF07238">
    <property type="entry name" value="PilZ"/>
    <property type="match status" value="2"/>
</dbReference>
<evidence type="ECO:0000259" key="2">
    <source>
        <dbReference type="Pfam" id="PF07238"/>
    </source>
</evidence>
<protein>
    <submittedName>
        <fullName evidence="3">PilZ domain-containing protein</fullName>
    </submittedName>
</protein>
<accession>A0ABX8X9I2</accession>
<keyword evidence="1" id="KW-0175">Coiled coil</keyword>
<evidence type="ECO:0000256" key="1">
    <source>
        <dbReference type="SAM" id="Coils"/>
    </source>
</evidence>
<dbReference type="GeneID" id="67444429"/>
<evidence type="ECO:0000313" key="3">
    <source>
        <dbReference type="EMBL" id="QYX71898.1"/>
    </source>
</evidence>
<reference evidence="3 4" key="1">
    <citation type="submission" date="2021-08" db="EMBL/GenBank/DDBJ databases">
        <title>Shewanella putrefaciens YZ-J, complete genome.</title>
        <authorList>
            <person name="Yi Z."/>
        </authorList>
    </citation>
    <scope>NUCLEOTIDE SEQUENCE [LARGE SCALE GENOMIC DNA]</scope>
    <source>
        <strain evidence="3 4">YZ-J</strain>
    </source>
</reference>
<dbReference type="InterPro" id="IPR009875">
    <property type="entry name" value="PilZ_domain"/>
</dbReference>
<feature type="domain" description="PilZ" evidence="2">
    <location>
        <begin position="474"/>
        <end position="589"/>
    </location>
</feature>
<dbReference type="Gene3D" id="2.40.10.220">
    <property type="entry name" value="predicted glycosyltransferase like domains"/>
    <property type="match status" value="1"/>
</dbReference>
<dbReference type="RefSeq" id="WP_061782763.1">
    <property type="nucleotide sequence ID" value="NZ_CP028435.1"/>
</dbReference>
<dbReference type="Proteomes" id="UP000827084">
    <property type="component" value="Chromosome"/>
</dbReference>
<organism evidence="3 4">
    <name type="scientific">Shewanella putrefaciens</name>
    <name type="common">Pseudomonas putrefaciens</name>
    <dbReference type="NCBI Taxonomy" id="24"/>
    <lineage>
        <taxon>Bacteria</taxon>
        <taxon>Pseudomonadati</taxon>
        <taxon>Pseudomonadota</taxon>
        <taxon>Gammaproteobacteria</taxon>
        <taxon>Alteromonadales</taxon>
        <taxon>Shewanellaceae</taxon>
        <taxon>Shewanella</taxon>
    </lineage>
</organism>
<evidence type="ECO:0000313" key="4">
    <source>
        <dbReference type="Proteomes" id="UP000827084"/>
    </source>
</evidence>
<dbReference type="EMBL" id="CP080635">
    <property type="protein sequence ID" value="QYX71898.1"/>
    <property type="molecule type" value="Genomic_DNA"/>
</dbReference>